<feature type="transmembrane region" description="Helical" evidence="6">
    <location>
        <begin position="82"/>
        <end position="106"/>
    </location>
</feature>
<protein>
    <submittedName>
        <fullName evidence="8">F1891 protein</fullName>
    </submittedName>
</protein>
<keyword evidence="3 6" id="KW-1133">Transmembrane helix</keyword>
<evidence type="ECO:0000256" key="1">
    <source>
        <dbReference type="ARBA" id="ARBA00004370"/>
    </source>
</evidence>
<comment type="caution">
    <text evidence="8">The sequence shown here is derived from an EMBL/GenBank/DDBJ whole genome shotgun (WGS) entry which is preliminary data.</text>
</comment>
<feature type="non-terminal residue" evidence="8">
    <location>
        <position position="314"/>
    </location>
</feature>
<feature type="chain" id="PRO_5029654780" evidence="7">
    <location>
        <begin position="22"/>
        <end position="314"/>
    </location>
</feature>
<comment type="similarity">
    <text evidence="5">Belongs to the ENTREP family.</text>
</comment>
<dbReference type="OrthoDB" id="10036151at2759"/>
<evidence type="ECO:0000256" key="4">
    <source>
        <dbReference type="ARBA" id="ARBA00023136"/>
    </source>
</evidence>
<organism evidence="8 9">
    <name type="scientific">Psilopogon haemacephalus</name>
    <name type="common">coppersmith barbet</name>
    <dbReference type="NCBI Taxonomy" id="2585815"/>
    <lineage>
        <taxon>Eukaryota</taxon>
        <taxon>Metazoa</taxon>
        <taxon>Chordata</taxon>
        <taxon>Craniata</taxon>
        <taxon>Vertebrata</taxon>
        <taxon>Euteleostomi</taxon>
        <taxon>Archelosauria</taxon>
        <taxon>Archosauria</taxon>
        <taxon>Dinosauria</taxon>
        <taxon>Saurischia</taxon>
        <taxon>Theropoda</taxon>
        <taxon>Coelurosauria</taxon>
        <taxon>Aves</taxon>
        <taxon>Neognathae</taxon>
        <taxon>Neoaves</taxon>
        <taxon>Telluraves</taxon>
        <taxon>Coraciimorphae</taxon>
        <taxon>Piciformes</taxon>
        <taxon>Megalaimidae</taxon>
        <taxon>Psilopogon</taxon>
    </lineage>
</organism>
<keyword evidence="4 6" id="KW-0472">Membrane</keyword>
<evidence type="ECO:0000256" key="5">
    <source>
        <dbReference type="ARBA" id="ARBA00034309"/>
    </source>
</evidence>
<evidence type="ECO:0000313" key="9">
    <source>
        <dbReference type="Proteomes" id="UP000574528"/>
    </source>
</evidence>
<proteinExistence type="inferred from homology"/>
<dbReference type="AlphaFoldDB" id="A0A7K9CF34"/>
<feature type="non-terminal residue" evidence="8">
    <location>
        <position position="1"/>
    </location>
</feature>
<evidence type="ECO:0000256" key="6">
    <source>
        <dbReference type="SAM" id="Phobius"/>
    </source>
</evidence>
<keyword evidence="7" id="KW-0732">Signal</keyword>
<dbReference type="GO" id="GO:0016020">
    <property type="term" value="C:membrane"/>
    <property type="evidence" value="ECO:0007669"/>
    <property type="project" value="UniProtKB-SubCell"/>
</dbReference>
<evidence type="ECO:0000256" key="2">
    <source>
        <dbReference type="ARBA" id="ARBA00022692"/>
    </source>
</evidence>
<evidence type="ECO:0000256" key="3">
    <source>
        <dbReference type="ARBA" id="ARBA00022989"/>
    </source>
</evidence>
<dbReference type="EMBL" id="VWZI01017602">
    <property type="protein sequence ID" value="NXG50280.1"/>
    <property type="molecule type" value="Genomic_DNA"/>
</dbReference>
<comment type="subcellular location">
    <subcellularLocation>
        <location evidence="1">Membrane</location>
    </subcellularLocation>
</comment>
<evidence type="ECO:0000256" key="7">
    <source>
        <dbReference type="SAM" id="SignalP"/>
    </source>
</evidence>
<feature type="signal peptide" evidence="7">
    <location>
        <begin position="1"/>
        <end position="21"/>
    </location>
</feature>
<keyword evidence="9" id="KW-1185">Reference proteome</keyword>
<sequence>TFFMLLSAVCVMLNLAGSILSCQNAQLVKSLEGCQLIKFDSDGVCVCCEMQHQTSGCSNLGETLKLNPLQECNIVRLTLKDLLFSVCALNIISTIVCALATAMCCMQMVSSDLLQMFLPQRPHSTNPDCMTPRGTILHQTLDFDEFIPPIPPPPYYPPEYTCTPVMEAQRGLHLEFPHSPFSGLYEVTINSPGMLYPTELPPPYEAVIGETPASQATASDQQVSESSLGERNITLDFSTQESNATPPLKQKKICCADFRQLPVPSQTSPCFGPANTSSYTSRQEGAVQQHPVTKHRISSIVRSASDPVSCSSYT</sequence>
<gene>
    <name evidence="8" type="primary">Fam189a1</name>
    <name evidence="8" type="ORF">PSIHAE_R03879</name>
</gene>
<dbReference type="InterPro" id="IPR030431">
    <property type="entry name" value="ENTREP1-3"/>
</dbReference>
<name>A0A7K9CF34_9PICI</name>
<keyword evidence="2 6" id="KW-0812">Transmembrane</keyword>
<evidence type="ECO:0000313" key="8">
    <source>
        <dbReference type="EMBL" id="NXG50280.1"/>
    </source>
</evidence>
<reference evidence="8 9" key="1">
    <citation type="submission" date="2019-09" db="EMBL/GenBank/DDBJ databases">
        <title>Bird 10,000 Genomes (B10K) Project - Family phase.</title>
        <authorList>
            <person name="Zhang G."/>
        </authorList>
    </citation>
    <scope>NUCLEOTIDE SEQUENCE [LARGE SCALE GENOMIC DNA]</scope>
    <source>
        <strain evidence="8">B10K-DU-001-24</strain>
        <tissue evidence="8">Muscle</tissue>
    </source>
</reference>
<dbReference type="PANTHER" id="PTHR17615:SF6">
    <property type="entry name" value="PROTEIN ENTREP2"/>
    <property type="match status" value="1"/>
</dbReference>
<accession>A0A7K9CF34</accession>
<dbReference type="Proteomes" id="UP000574528">
    <property type="component" value="Unassembled WGS sequence"/>
</dbReference>
<dbReference type="PANTHER" id="PTHR17615">
    <property type="entry name" value="PROTEIN FAM189A"/>
    <property type="match status" value="1"/>
</dbReference>